<keyword evidence="10 13" id="KW-0521">NADP</keyword>
<dbReference type="InterPro" id="IPR004794">
    <property type="entry name" value="Eubact_RibD"/>
</dbReference>
<comment type="pathway">
    <text evidence="2 13">Cofactor biosynthesis; riboflavin biosynthesis; 5-amino-6-(D-ribitylamino)uracil from GTP: step 2/4.</text>
</comment>
<dbReference type="FunFam" id="3.40.140.10:FF:000025">
    <property type="entry name" value="Riboflavin biosynthesis protein RibD"/>
    <property type="match status" value="1"/>
</dbReference>
<comment type="catalytic activity">
    <reaction evidence="13">
        <text>2,5-diamino-6-hydroxy-4-(5-phosphoribosylamino)-pyrimidine + H2O + H(+) = 5-amino-6-(5-phospho-D-ribosylamino)uracil + NH4(+)</text>
        <dbReference type="Rhea" id="RHEA:21868"/>
        <dbReference type="ChEBI" id="CHEBI:15377"/>
        <dbReference type="ChEBI" id="CHEBI:15378"/>
        <dbReference type="ChEBI" id="CHEBI:28938"/>
        <dbReference type="ChEBI" id="CHEBI:58453"/>
        <dbReference type="ChEBI" id="CHEBI:58614"/>
        <dbReference type="EC" id="3.5.4.26"/>
    </reaction>
</comment>
<comment type="catalytic activity">
    <reaction evidence="13">
        <text>5-amino-6-(5-phospho-D-ribitylamino)uracil + NADP(+) = 5-amino-6-(5-phospho-D-ribosylamino)uracil + NADPH + H(+)</text>
        <dbReference type="Rhea" id="RHEA:17845"/>
        <dbReference type="ChEBI" id="CHEBI:15378"/>
        <dbReference type="ChEBI" id="CHEBI:57783"/>
        <dbReference type="ChEBI" id="CHEBI:58349"/>
        <dbReference type="ChEBI" id="CHEBI:58421"/>
        <dbReference type="ChEBI" id="CHEBI:58453"/>
        <dbReference type="EC" id="1.1.1.193"/>
    </reaction>
</comment>
<feature type="binding site" evidence="15">
    <location>
        <position position="229"/>
    </location>
    <ligand>
        <name>NADP(+)</name>
        <dbReference type="ChEBI" id="CHEBI:58349"/>
    </ligand>
</feature>
<evidence type="ECO:0000256" key="14">
    <source>
        <dbReference type="PIRSR" id="PIRSR006769-1"/>
    </source>
</evidence>
<evidence type="ECO:0000256" key="11">
    <source>
        <dbReference type="ARBA" id="ARBA00023002"/>
    </source>
</evidence>
<dbReference type="Pfam" id="PF01872">
    <property type="entry name" value="RibD_C"/>
    <property type="match status" value="1"/>
</dbReference>
<dbReference type="GO" id="GO:0050661">
    <property type="term" value="F:NADP binding"/>
    <property type="evidence" value="ECO:0007669"/>
    <property type="project" value="InterPro"/>
</dbReference>
<accession>A0A6I6AC26</accession>
<feature type="binding site" evidence="16">
    <location>
        <position position="58"/>
    </location>
    <ligand>
        <name>Zn(2+)</name>
        <dbReference type="ChEBI" id="CHEBI:29105"/>
        <note>catalytic</note>
    </ligand>
</feature>
<dbReference type="PANTHER" id="PTHR38011:SF7">
    <property type="entry name" value="2,5-DIAMINO-6-RIBOSYLAMINO-4(3H)-PYRIMIDINONE 5'-PHOSPHATE REDUCTASE"/>
    <property type="match status" value="1"/>
</dbReference>
<dbReference type="CDD" id="cd01284">
    <property type="entry name" value="Riboflavin_deaminase-reductase"/>
    <property type="match status" value="1"/>
</dbReference>
<evidence type="ECO:0000256" key="13">
    <source>
        <dbReference type="PIRNR" id="PIRNR006769"/>
    </source>
</evidence>
<feature type="binding site" evidence="15">
    <location>
        <position position="204"/>
    </location>
    <ligand>
        <name>NADP(+)</name>
        <dbReference type="ChEBI" id="CHEBI:58349"/>
    </ligand>
</feature>
<name>A0A6I6AC26_9PLAN</name>
<dbReference type="Pfam" id="PF00383">
    <property type="entry name" value="dCMP_cyt_deam_1"/>
    <property type="match status" value="1"/>
</dbReference>
<evidence type="ECO:0000256" key="1">
    <source>
        <dbReference type="ARBA" id="ARBA00002151"/>
    </source>
</evidence>
<keyword evidence="9 13" id="KW-0862">Zinc</keyword>
<proteinExistence type="inferred from homology"/>
<feature type="binding site" evidence="15">
    <location>
        <position position="208"/>
    </location>
    <ligand>
        <name>NADP(+)</name>
        <dbReference type="ChEBI" id="CHEBI:58349"/>
    </ligand>
</feature>
<dbReference type="InterPro" id="IPR024072">
    <property type="entry name" value="DHFR-like_dom_sf"/>
</dbReference>
<keyword evidence="8 13" id="KW-0378">Hydrolase</keyword>
<dbReference type="InterPro" id="IPR016192">
    <property type="entry name" value="APOBEC/CMP_deaminase_Zn-bd"/>
</dbReference>
<feature type="binding site" evidence="15">
    <location>
        <position position="176"/>
    </location>
    <ligand>
        <name>substrate</name>
    </ligand>
</feature>
<feature type="domain" description="CMP/dCMP-type deaminase" evidence="17">
    <location>
        <begin position="8"/>
        <end position="131"/>
    </location>
</feature>
<feature type="binding site" evidence="16">
    <location>
        <position position="83"/>
    </location>
    <ligand>
        <name>Zn(2+)</name>
        <dbReference type="ChEBI" id="CHEBI:29105"/>
        <note>catalytic</note>
    </ligand>
</feature>
<evidence type="ECO:0000256" key="12">
    <source>
        <dbReference type="ARBA" id="ARBA00023268"/>
    </source>
</evidence>
<dbReference type="EMBL" id="CP043930">
    <property type="protein sequence ID" value="QGQ24074.1"/>
    <property type="molecule type" value="Genomic_DNA"/>
</dbReference>
<evidence type="ECO:0000256" key="8">
    <source>
        <dbReference type="ARBA" id="ARBA00022801"/>
    </source>
</evidence>
<feature type="binding site" evidence="15">
    <location>
        <position position="212"/>
    </location>
    <ligand>
        <name>substrate</name>
    </ligand>
</feature>
<evidence type="ECO:0000256" key="2">
    <source>
        <dbReference type="ARBA" id="ARBA00004882"/>
    </source>
</evidence>
<dbReference type="InterPro" id="IPR011549">
    <property type="entry name" value="RibD_C"/>
</dbReference>
<feature type="active site" description="Proton donor" evidence="14">
    <location>
        <position position="60"/>
    </location>
</feature>
<dbReference type="KEGG" id="gim:F1728_15870"/>
<comment type="pathway">
    <text evidence="3 13">Cofactor biosynthesis; riboflavin biosynthesis; 5-amino-6-(D-ribitylamino)uracil from GTP: step 3/4.</text>
</comment>
<dbReference type="InterPro" id="IPR002734">
    <property type="entry name" value="RibDG_C"/>
</dbReference>
<dbReference type="PIRSF" id="PIRSF006769">
    <property type="entry name" value="RibD"/>
    <property type="match status" value="1"/>
</dbReference>
<feature type="binding site" evidence="16">
    <location>
        <position position="92"/>
    </location>
    <ligand>
        <name>Zn(2+)</name>
        <dbReference type="ChEBI" id="CHEBI:29105"/>
        <note>catalytic</note>
    </ligand>
</feature>
<dbReference type="EC" id="3.5.4.26" evidence="13"/>
<organism evidence="18 19">
    <name type="scientific">Gimesia benthica</name>
    <dbReference type="NCBI Taxonomy" id="2608982"/>
    <lineage>
        <taxon>Bacteria</taxon>
        <taxon>Pseudomonadati</taxon>
        <taxon>Planctomycetota</taxon>
        <taxon>Planctomycetia</taxon>
        <taxon>Planctomycetales</taxon>
        <taxon>Planctomycetaceae</taxon>
        <taxon>Gimesia</taxon>
    </lineage>
</organism>
<evidence type="ECO:0000256" key="4">
    <source>
        <dbReference type="ARBA" id="ARBA00005259"/>
    </source>
</evidence>
<evidence type="ECO:0000313" key="19">
    <source>
        <dbReference type="Proteomes" id="UP000427281"/>
    </source>
</evidence>
<dbReference type="AlphaFoldDB" id="A0A6I6AC26"/>
<gene>
    <name evidence="18" type="primary">ribD</name>
    <name evidence="18" type="ORF">F1728_15870</name>
</gene>
<dbReference type="GO" id="GO:0008703">
    <property type="term" value="F:5-amino-6-(5-phosphoribosylamino)uracil reductase activity"/>
    <property type="evidence" value="ECO:0007669"/>
    <property type="project" value="UniProtKB-EC"/>
</dbReference>
<feature type="binding site" evidence="15">
    <location>
        <position position="162"/>
    </location>
    <ligand>
        <name>NADP(+)</name>
        <dbReference type="ChEBI" id="CHEBI:58349"/>
    </ligand>
</feature>
<evidence type="ECO:0000256" key="7">
    <source>
        <dbReference type="ARBA" id="ARBA00022723"/>
    </source>
</evidence>
<dbReference type="PROSITE" id="PS00903">
    <property type="entry name" value="CYT_DCMP_DEAMINASES_1"/>
    <property type="match status" value="1"/>
</dbReference>
<feature type="binding site" evidence="15">
    <location>
        <position position="192"/>
    </location>
    <ligand>
        <name>substrate</name>
    </ligand>
</feature>
<evidence type="ECO:0000256" key="10">
    <source>
        <dbReference type="ARBA" id="ARBA00022857"/>
    </source>
</evidence>
<keyword evidence="12" id="KW-0511">Multifunctional enzyme</keyword>
<dbReference type="EC" id="1.1.1.193" evidence="13"/>
<keyword evidence="19" id="KW-1185">Reference proteome</keyword>
<evidence type="ECO:0000256" key="15">
    <source>
        <dbReference type="PIRSR" id="PIRSR006769-2"/>
    </source>
</evidence>
<evidence type="ECO:0000256" key="3">
    <source>
        <dbReference type="ARBA" id="ARBA00004910"/>
    </source>
</evidence>
<dbReference type="PROSITE" id="PS51747">
    <property type="entry name" value="CYT_DCMP_DEAMINASES_2"/>
    <property type="match status" value="1"/>
</dbReference>
<dbReference type="InterPro" id="IPR050765">
    <property type="entry name" value="Riboflavin_Biosynth_HTPR"/>
</dbReference>
<feature type="binding site" evidence="15">
    <location>
        <begin position="305"/>
        <end position="311"/>
    </location>
    <ligand>
        <name>NADP(+)</name>
        <dbReference type="ChEBI" id="CHEBI:58349"/>
    </ligand>
</feature>
<dbReference type="GO" id="GO:0009231">
    <property type="term" value="P:riboflavin biosynthetic process"/>
    <property type="evidence" value="ECO:0007669"/>
    <property type="project" value="UniProtKB-UniPathway"/>
</dbReference>
<dbReference type="InterPro" id="IPR002125">
    <property type="entry name" value="CMP_dCMP_dom"/>
</dbReference>
<comment type="cofactor">
    <cofactor evidence="13 16">
        <name>Zn(2+)</name>
        <dbReference type="ChEBI" id="CHEBI:29105"/>
    </cofactor>
    <text evidence="13 16">Binds 1 zinc ion.</text>
</comment>
<keyword evidence="6 13" id="KW-0686">Riboflavin biosynthesis</keyword>
<comment type="function">
    <text evidence="1 13">Converts 2,5-diamino-6-(ribosylamino)-4(3h)-pyrimidinone 5'-phosphate into 5-amino-6-(ribosylamino)-2,4(1h,3h)-pyrimidinedione 5'-phosphate.</text>
</comment>
<dbReference type="GO" id="GO:0008270">
    <property type="term" value="F:zinc ion binding"/>
    <property type="evidence" value="ECO:0007669"/>
    <property type="project" value="InterPro"/>
</dbReference>
<dbReference type="NCBIfam" id="TIGR00227">
    <property type="entry name" value="ribD_Cterm"/>
    <property type="match status" value="1"/>
</dbReference>
<dbReference type="GO" id="GO:0008835">
    <property type="term" value="F:diaminohydroxyphosphoribosylaminopyrimidine deaminase activity"/>
    <property type="evidence" value="ECO:0007669"/>
    <property type="project" value="UniProtKB-EC"/>
</dbReference>
<dbReference type="Proteomes" id="UP000427281">
    <property type="component" value="Chromosome"/>
</dbReference>
<keyword evidence="11 13" id="KW-0560">Oxidoreductase</keyword>
<keyword evidence="7 13" id="KW-0479">Metal-binding</keyword>
<sequence length="387" mass="41417">MDPISQFSSPEAVMQRALELARLGQGFVEPNPAVGSVIVDHRLQLLGEGYHQKCGGPHAEIHALQMAEEKARGATVYVTLEPCCHQGKTGPCSQALIQAGVKKVVIAMRDPAPHVDGGGIADLKAAGIEVEVGLLEEEAQRLVRPFVKRVTQGLPWIHAKWAMTLDGKIASRTGHSQWISNSRSRAIVHELRGRMDAIMVGHQTALSDDPLLTARPAGKSTLTRIVVDSQATLSCKSKLVRTISEAPVLVVAHPSAPAENIQRLEQAGVEVCLIAGDTDSTRPDLTLFMRELGRREMTNVLIEGGGGLLGSGFDAGLIDEVHVFLAPKLVGGAAAITPMAGIGLEQIPSFENITELEVQQLESDLYLHGRVVYQASECEGSVEPKSV</sequence>
<comment type="similarity">
    <text evidence="5 13">In the C-terminal section; belongs to the HTP reductase family.</text>
</comment>
<evidence type="ECO:0000313" key="18">
    <source>
        <dbReference type="EMBL" id="QGQ24074.1"/>
    </source>
</evidence>
<evidence type="ECO:0000256" key="16">
    <source>
        <dbReference type="PIRSR" id="PIRSR006769-3"/>
    </source>
</evidence>
<protein>
    <recommendedName>
        <fullName evidence="13">Riboflavin biosynthesis protein RibD</fullName>
    </recommendedName>
    <domain>
        <recommendedName>
            <fullName evidence="13">Diaminohydroxyphosphoribosylaminopyrimidine deaminase</fullName>
            <shortName evidence="13">DRAP deaminase</shortName>
            <ecNumber evidence="13">3.5.4.26</ecNumber>
        </recommendedName>
        <alternativeName>
            <fullName evidence="13">Riboflavin-specific deaminase</fullName>
        </alternativeName>
    </domain>
    <domain>
        <recommendedName>
            <fullName evidence="13">5-amino-6-(5-phosphoribosylamino)uracil reductase</fullName>
            <ecNumber evidence="13">1.1.1.193</ecNumber>
        </recommendedName>
        <alternativeName>
            <fullName evidence="13">HTP reductase</fullName>
        </alternativeName>
    </domain>
</protein>
<dbReference type="Gene3D" id="3.40.430.10">
    <property type="entry name" value="Dihydrofolate Reductase, subunit A"/>
    <property type="match status" value="1"/>
</dbReference>
<dbReference type="InterPro" id="IPR016193">
    <property type="entry name" value="Cytidine_deaminase-like"/>
</dbReference>
<dbReference type="PANTHER" id="PTHR38011">
    <property type="entry name" value="DIHYDROFOLATE REDUCTASE FAMILY PROTEIN (AFU_ORTHOLOGUE AFUA_8G06820)"/>
    <property type="match status" value="1"/>
</dbReference>
<dbReference type="NCBIfam" id="TIGR00326">
    <property type="entry name" value="eubact_ribD"/>
    <property type="match status" value="1"/>
</dbReference>
<evidence type="ECO:0000259" key="17">
    <source>
        <dbReference type="PROSITE" id="PS51747"/>
    </source>
</evidence>
<feature type="binding site" evidence="15">
    <location>
        <position position="303"/>
    </location>
    <ligand>
        <name>substrate</name>
    </ligand>
</feature>
<reference evidence="18 19" key="1">
    <citation type="submission" date="2019-09" db="EMBL/GenBank/DDBJ databases">
        <title>Gimesia benthica sp. nov., a novel bacterium isolated from deep-sea water of the Northwest Indian Ocean.</title>
        <authorList>
            <person name="Dai X."/>
        </authorList>
    </citation>
    <scope>NUCLEOTIDE SEQUENCE [LARGE SCALE GENOMIC DNA]</scope>
    <source>
        <strain evidence="18 19">E7</strain>
    </source>
</reference>
<feature type="binding site" evidence="15">
    <location>
        <position position="178"/>
    </location>
    <ligand>
        <name>NADP(+)</name>
        <dbReference type="ChEBI" id="CHEBI:58349"/>
    </ligand>
</feature>
<comment type="similarity">
    <text evidence="4 13">In the N-terminal section; belongs to the cytidine and deoxycytidylate deaminase family.</text>
</comment>
<dbReference type="SUPFAM" id="SSF53927">
    <property type="entry name" value="Cytidine deaminase-like"/>
    <property type="match status" value="1"/>
</dbReference>
<dbReference type="RefSeq" id="WP_155364957.1">
    <property type="nucleotide sequence ID" value="NZ_CP043930.1"/>
</dbReference>
<evidence type="ECO:0000256" key="9">
    <source>
        <dbReference type="ARBA" id="ARBA00022833"/>
    </source>
</evidence>
<evidence type="ECO:0000256" key="5">
    <source>
        <dbReference type="ARBA" id="ARBA00007417"/>
    </source>
</evidence>
<dbReference type="SUPFAM" id="SSF53597">
    <property type="entry name" value="Dihydrofolate reductase-like"/>
    <property type="match status" value="1"/>
</dbReference>
<dbReference type="UniPathway" id="UPA00275">
    <property type="reaction ID" value="UER00401"/>
</dbReference>
<feature type="binding site" evidence="15">
    <location>
        <position position="215"/>
    </location>
    <ligand>
        <name>substrate</name>
    </ligand>
</feature>
<evidence type="ECO:0000256" key="6">
    <source>
        <dbReference type="ARBA" id="ARBA00022619"/>
    </source>
</evidence>
<dbReference type="Gene3D" id="3.40.140.10">
    <property type="entry name" value="Cytidine Deaminase, domain 2"/>
    <property type="match status" value="1"/>
</dbReference>